<dbReference type="InterPro" id="IPR036179">
    <property type="entry name" value="Ig-like_dom_sf"/>
</dbReference>
<protein>
    <recommendedName>
        <fullName evidence="12">Ig-like domain-containing protein</fullName>
    </recommendedName>
</protein>
<keyword evidence="11" id="KW-0393">Immunoglobulin domain</keyword>
<evidence type="ECO:0000256" key="4">
    <source>
        <dbReference type="ARBA" id="ARBA00022729"/>
    </source>
</evidence>
<evidence type="ECO:0000256" key="9">
    <source>
        <dbReference type="ARBA" id="ARBA00023157"/>
    </source>
</evidence>
<comment type="subcellular location">
    <subcellularLocation>
        <location evidence="1">Membrane</location>
        <topology evidence="1">Single-pass type I membrane protein</topology>
    </subcellularLocation>
</comment>
<evidence type="ECO:0000256" key="2">
    <source>
        <dbReference type="ARBA" id="ARBA00005925"/>
    </source>
</evidence>
<evidence type="ECO:0000256" key="7">
    <source>
        <dbReference type="ARBA" id="ARBA00022989"/>
    </source>
</evidence>
<evidence type="ECO:0000256" key="5">
    <source>
        <dbReference type="ARBA" id="ARBA00022737"/>
    </source>
</evidence>
<dbReference type="InterPro" id="IPR007110">
    <property type="entry name" value="Ig-like_dom"/>
</dbReference>
<accession>A0A668TII2</accession>
<evidence type="ECO:0000256" key="8">
    <source>
        <dbReference type="ARBA" id="ARBA00023136"/>
    </source>
</evidence>
<keyword evidence="7" id="KW-1133">Transmembrane helix</keyword>
<name>A0A668TII2_OREAU</name>
<dbReference type="AlphaFoldDB" id="A0A668TII2"/>
<keyword evidence="5" id="KW-0677">Repeat</keyword>
<proteinExistence type="inferred from homology"/>
<evidence type="ECO:0000256" key="1">
    <source>
        <dbReference type="ARBA" id="ARBA00004479"/>
    </source>
</evidence>
<evidence type="ECO:0000256" key="3">
    <source>
        <dbReference type="ARBA" id="ARBA00022692"/>
    </source>
</evidence>
<dbReference type="GO" id="GO:0005178">
    <property type="term" value="F:integrin binding"/>
    <property type="evidence" value="ECO:0007669"/>
    <property type="project" value="InterPro"/>
</dbReference>
<comment type="similarity">
    <text evidence="2">Belongs to the immunoglobulin superfamily. ICAM family.</text>
</comment>
<dbReference type="Pfam" id="PF13895">
    <property type="entry name" value="Ig_2"/>
    <property type="match status" value="1"/>
</dbReference>
<dbReference type="Pfam" id="PF03921">
    <property type="entry name" value="ICAM_N"/>
    <property type="match status" value="1"/>
</dbReference>
<reference evidence="13" key="1">
    <citation type="submission" date="2025-08" db="UniProtKB">
        <authorList>
            <consortium name="Ensembl"/>
        </authorList>
    </citation>
    <scope>IDENTIFICATION</scope>
</reference>
<dbReference type="InterPro" id="IPR047012">
    <property type="entry name" value="ICAM_VCAM"/>
</dbReference>
<feature type="domain" description="Ig-like" evidence="12">
    <location>
        <begin position="108"/>
        <end position="205"/>
    </location>
</feature>
<evidence type="ECO:0000259" key="12">
    <source>
        <dbReference type="PROSITE" id="PS50835"/>
    </source>
</evidence>
<dbReference type="PANTHER" id="PTHR13771:SF9">
    <property type="entry name" value="INTERCELLULAR ADHESION MOLECULE 5"/>
    <property type="match status" value="1"/>
</dbReference>
<keyword evidence="9" id="KW-1015">Disulfide bond</keyword>
<keyword evidence="8" id="KW-0472">Membrane</keyword>
<evidence type="ECO:0000313" key="13">
    <source>
        <dbReference type="Ensembl" id="ENSOABP00000026513.2"/>
    </source>
</evidence>
<reference evidence="13" key="2">
    <citation type="submission" date="2025-09" db="UniProtKB">
        <authorList>
            <consortium name="Ensembl"/>
        </authorList>
    </citation>
    <scope>IDENTIFICATION</scope>
</reference>
<dbReference type="InterPro" id="IPR013783">
    <property type="entry name" value="Ig-like_fold"/>
</dbReference>
<evidence type="ECO:0000256" key="6">
    <source>
        <dbReference type="ARBA" id="ARBA00022889"/>
    </source>
</evidence>
<dbReference type="PANTHER" id="PTHR13771">
    <property type="entry name" value="INTERCELLULAR ADHESION MOLECULE"/>
    <property type="match status" value="1"/>
</dbReference>
<dbReference type="InterPro" id="IPR003987">
    <property type="entry name" value="ICAM_VCAM_N"/>
</dbReference>
<dbReference type="SUPFAM" id="SSF48726">
    <property type="entry name" value="Immunoglobulin"/>
    <property type="match status" value="3"/>
</dbReference>
<organism evidence="13 14">
    <name type="scientific">Oreochromis aureus</name>
    <name type="common">Israeli tilapia</name>
    <name type="synonym">Chromis aureus</name>
    <dbReference type="NCBI Taxonomy" id="47969"/>
    <lineage>
        <taxon>Eukaryota</taxon>
        <taxon>Metazoa</taxon>
        <taxon>Chordata</taxon>
        <taxon>Craniata</taxon>
        <taxon>Vertebrata</taxon>
        <taxon>Euteleostomi</taxon>
        <taxon>Actinopterygii</taxon>
        <taxon>Neopterygii</taxon>
        <taxon>Teleostei</taxon>
        <taxon>Neoteleostei</taxon>
        <taxon>Acanthomorphata</taxon>
        <taxon>Ovalentaria</taxon>
        <taxon>Cichlomorphae</taxon>
        <taxon>Cichliformes</taxon>
        <taxon>Cichlidae</taxon>
        <taxon>African cichlids</taxon>
        <taxon>Pseudocrenilabrinae</taxon>
        <taxon>Oreochromini</taxon>
        <taxon>Oreochromis</taxon>
    </lineage>
</organism>
<dbReference type="Gene3D" id="2.60.40.10">
    <property type="entry name" value="Immunoglobulins"/>
    <property type="match status" value="3"/>
</dbReference>
<keyword evidence="4" id="KW-0732">Signal</keyword>
<keyword evidence="14" id="KW-1185">Reference proteome</keyword>
<evidence type="ECO:0000313" key="14">
    <source>
        <dbReference type="Proteomes" id="UP000472276"/>
    </source>
</evidence>
<dbReference type="Proteomes" id="UP000472276">
    <property type="component" value="Unassembled WGS sequence"/>
</dbReference>
<dbReference type="InterPro" id="IPR013768">
    <property type="entry name" value="ICAM_N"/>
</dbReference>
<dbReference type="Ensembl" id="ENSOABT00000027273.2">
    <property type="protein sequence ID" value="ENSOABP00000026513.2"/>
    <property type="gene ID" value="ENSOABG00000012528.2"/>
</dbReference>
<keyword evidence="6" id="KW-0130">Cell adhesion</keyword>
<dbReference type="GO" id="GO:0098609">
    <property type="term" value="P:cell-cell adhesion"/>
    <property type="evidence" value="ECO:0007669"/>
    <property type="project" value="InterPro"/>
</dbReference>
<feature type="domain" description="Ig-like" evidence="12">
    <location>
        <begin position="207"/>
        <end position="287"/>
    </location>
</feature>
<keyword evidence="10" id="KW-0325">Glycoprotein</keyword>
<sequence length="299" mass="33101">PLNHSLVYILSQSPFVLRQTGFPFTLTPSEMVVRFGDPVSINCSTSATDVEGMGWEAPFGGTGFKPPPVVTWRVEKLEEWAPSPFCYVTLVDGEQYTAKPDITVYKTPDFVSVSDRGRGPMVEGREHDLKCDVINVAPVQNLTVKWYRDNETVQTETFNDSTMTPVNASSSLRISTQRNYNGLTFRCEAELHLGPKGPKFLPNVTSPPYTAVVLCKTCPDHVTVVENAAFSIDMLSCQPDGNPPPTVQWFYEEKLINPSKSLTRTDSGKYTAVVENSLGRTVVLTVTHPQTSDGFTRLL</sequence>
<evidence type="ECO:0000256" key="10">
    <source>
        <dbReference type="ARBA" id="ARBA00023180"/>
    </source>
</evidence>
<dbReference type="GO" id="GO:0016020">
    <property type="term" value="C:membrane"/>
    <property type="evidence" value="ECO:0007669"/>
    <property type="project" value="UniProtKB-SubCell"/>
</dbReference>
<dbReference type="PRINTS" id="PR01472">
    <property type="entry name" value="ICAMVCAM1"/>
</dbReference>
<keyword evidence="3" id="KW-0812">Transmembrane</keyword>
<dbReference type="PROSITE" id="PS50835">
    <property type="entry name" value="IG_LIKE"/>
    <property type="match status" value="2"/>
</dbReference>
<dbReference type="OMA" id="GMITFCR"/>
<evidence type="ECO:0000256" key="11">
    <source>
        <dbReference type="ARBA" id="ARBA00023319"/>
    </source>
</evidence>